<name>A0A9D1KR10_9FIRM</name>
<dbReference type="GO" id="GO:0008654">
    <property type="term" value="P:phospholipid biosynthetic process"/>
    <property type="evidence" value="ECO:0007669"/>
    <property type="project" value="UniProtKB-UniRule"/>
</dbReference>
<evidence type="ECO:0000256" key="5">
    <source>
        <dbReference type="ARBA" id="ARBA00022989"/>
    </source>
</evidence>
<dbReference type="HAMAP" id="MF_01043">
    <property type="entry name" value="PlsY"/>
    <property type="match status" value="1"/>
</dbReference>
<keyword evidence="2 10" id="KW-0444">Lipid biosynthesis</keyword>
<gene>
    <name evidence="10 11" type="primary">plsY</name>
    <name evidence="11" type="ORF">IAC43_01405</name>
</gene>
<evidence type="ECO:0000256" key="10">
    <source>
        <dbReference type="HAMAP-Rule" id="MF_01043"/>
    </source>
</evidence>
<comment type="caution">
    <text evidence="11">The sequence shown here is derived from an EMBL/GenBank/DDBJ whole genome shotgun (WGS) entry which is preliminary data.</text>
</comment>
<dbReference type="SMART" id="SM01207">
    <property type="entry name" value="G3P_acyltransf"/>
    <property type="match status" value="1"/>
</dbReference>
<comment type="function">
    <text evidence="10">Catalyzes the transfer of an acyl group from acyl-phosphate (acyl-PO(4)) to glycerol-3-phosphate (G3P) to form lysophosphatidic acid (LPA). This enzyme utilizes acyl-phosphate as fatty acyl donor, but not acyl-CoA or acyl-ACP.</text>
</comment>
<keyword evidence="1 10" id="KW-1003">Cell membrane</keyword>
<evidence type="ECO:0000256" key="2">
    <source>
        <dbReference type="ARBA" id="ARBA00022516"/>
    </source>
</evidence>
<dbReference type="Proteomes" id="UP000824160">
    <property type="component" value="Unassembled WGS sequence"/>
</dbReference>
<protein>
    <recommendedName>
        <fullName evidence="10">Glycerol-3-phosphate acyltransferase</fullName>
    </recommendedName>
    <alternativeName>
        <fullName evidence="10">Acyl-PO4 G3P acyltransferase</fullName>
    </alternativeName>
    <alternativeName>
        <fullName evidence="10">Acyl-phosphate--glycerol-3-phosphate acyltransferase</fullName>
    </alternativeName>
    <alternativeName>
        <fullName evidence="10">G3P acyltransferase</fullName>
        <shortName evidence="10">GPAT</shortName>
        <ecNumber evidence="10">2.3.1.275</ecNumber>
    </alternativeName>
    <alternativeName>
        <fullName evidence="10">Lysophosphatidic acid synthase</fullName>
        <shortName evidence="10">LPA synthase</shortName>
    </alternativeName>
</protein>
<proteinExistence type="inferred from homology"/>
<evidence type="ECO:0000256" key="9">
    <source>
        <dbReference type="ARBA" id="ARBA00023264"/>
    </source>
</evidence>
<comment type="subunit">
    <text evidence="10">Probably interacts with PlsX.</text>
</comment>
<sequence length="221" mass="23897">MENIRLVLAMVLTAVTSYLIGCANFAIIVSKVLYHKDIRDYGSGNAGMTNIARTFGKFPAILVTIGDFTKGAIALLLGHLIAMLIGGVGSFGDFPFYGEYIVAFFVMMGHCFPVFYGFRGGKGILVSAGVILILNPWILLILLAIFLAVFLTTRIVSAGSITVAVAYPILTLIFGLVGHTSTVLWDTLMALILGGLVIFFHRANIKRLLNGTESRFGNKKK</sequence>
<evidence type="ECO:0000256" key="8">
    <source>
        <dbReference type="ARBA" id="ARBA00023209"/>
    </source>
</evidence>
<keyword evidence="11" id="KW-0012">Acyltransferase</keyword>
<dbReference type="PANTHER" id="PTHR30309">
    <property type="entry name" value="INNER MEMBRANE PROTEIN YGIH"/>
    <property type="match status" value="1"/>
</dbReference>
<comment type="subcellular location">
    <subcellularLocation>
        <location evidence="10">Cell membrane</location>
        <topology evidence="10">Multi-pass membrane protein</topology>
    </subcellularLocation>
</comment>
<comment type="catalytic activity">
    <reaction evidence="10">
        <text>an acyl phosphate + sn-glycerol 3-phosphate = a 1-acyl-sn-glycero-3-phosphate + phosphate</text>
        <dbReference type="Rhea" id="RHEA:34075"/>
        <dbReference type="ChEBI" id="CHEBI:43474"/>
        <dbReference type="ChEBI" id="CHEBI:57597"/>
        <dbReference type="ChEBI" id="CHEBI:57970"/>
        <dbReference type="ChEBI" id="CHEBI:59918"/>
        <dbReference type="EC" id="2.3.1.275"/>
    </reaction>
</comment>
<evidence type="ECO:0000313" key="11">
    <source>
        <dbReference type="EMBL" id="HIT93819.1"/>
    </source>
</evidence>
<evidence type="ECO:0000256" key="6">
    <source>
        <dbReference type="ARBA" id="ARBA00023098"/>
    </source>
</evidence>
<dbReference type="AlphaFoldDB" id="A0A9D1KR10"/>
<reference evidence="11" key="1">
    <citation type="submission" date="2020-10" db="EMBL/GenBank/DDBJ databases">
        <authorList>
            <person name="Gilroy R."/>
        </authorList>
    </citation>
    <scope>NUCLEOTIDE SEQUENCE</scope>
    <source>
        <strain evidence="11">ChiBcec7-5410</strain>
    </source>
</reference>
<dbReference type="PANTHER" id="PTHR30309:SF0">
    <property type="entry name" value="GLYCEROL-3-PHOSPHATE ACYLTRANSFERASE-RELATED"/>
    <property type="match status" value="1"/>
</dbReference>
<dbReference type="InterPro" id="IPR003811">
    <property type="entry name" value="G3P_acylTferase_PlsY"/>
</dbReference>
<reference evidence="11" key="2">
    <citation type="journal article" date="2021" name="PeerJ">
        <title>Extensive microbial diversity within the chicken gut microbiome revealed by metagenomics and culture.</title>
        <authorList>
            <person name="Gilroy R."/>
            <person name="Ravi A."/>
            <person name="Getino M."/>
            <person name="Pursley I."/>
            <person name="Horton D.L."/>
            <person name="Alikhan N.F."/>
            <person name="Baker D."/>
            <person name="Gharbi K."/>
            <person name="Hall N."/>
            <person name="Watson M."/>
            <person name="Adriaenssens E.M."/>
            <person name="Foster-Nyarko E."/>
            <person name="Jarju S."/>
            <person name="Secka A."/>
            <person name="Antonio M."/>
            <person name="Oren A."/>
            <person name="Chaudhuri R.R."/>
            <person name="La Ragione R."/>
            <person name="Hildebrand F."/>
            <person name="Pallen M.J."/>
        </authorList>
    </citation>
    <scope>NUCLEOTIDE SEQUENCE</scope>
    <source>
        <strain evidence="11">ChiBcec7-5410</strain>
    </source>
</reference>
<dbReference type="GO" id="GO:0005886">
    <property type="term" value="C:plasma membrane"/>
    <property type="evidence" value="ECO:0007669"/>
    <property type="project" value="UniProtKB-SubCell"/>
</dbReference>
<evidence type="ECO:0000256" key="4">
    <source>
        <dbReference type="ARBA" id="ARBA00022692"/>
    </source>
</evidence>
<keyword evidence="6 10" id="KW-0443">Lipid metabolism</keyword>
<feature type="transmembrane region" description="Helical" evidence="10">
    <location>
        <begin position="7"/>
        <end position="29"/>
    </location>
</feature>
<keyword evidence="4 10" id="KW-0812">Transmembrane</keyword>
<evidence type="ECO:0000256" key="3">
    <source>
        <dbReference type="ARBA" id="ARBA00022679"/>
    </source>
</evidence>
<comment type="similarity">
    <text evidence="10">Belongs to the PlsY family.</text>
</comment>
<comment type="pathway">
    <text evidence="10">Lipid metabolism; phospholipid metabolism.</text>
</comment>
<accession>A0A9D1KR10</accession>
<evidence type="ECO:0000313" key="12">
    <source>
        <dbReference type="Proteomes" id="UP000824160"/>
    </source>
</evidence>
<feature type="transmembrane region" description="Helical" evidence="10">
    <location>
        <begin position="68"/>
        <end position="88"/>
    </location>
</feature>
<dbReference type="NCBIfam" id="TIGR00023">
    <property type="entry name" value="glycerol-3-phosphate 1-O-acyltransferase PlsY"/>
    <property type="match status" value="1"/>
</dbReference>
<dbReference type="Pfam" id="PF02660">
    <property type="entry name" value="G3P_acyltransf"/>
    <property type="match status" value="1"/>
</dbReference>
<organism evidence="11 12">
    <name type="scientific">Candidatus Faecivivens stercoripullorum</name>
    <dbReference type="NCBI Taxonomy" id="2840805"/>
    <lineage>
        <taxon>Bacteria</taxon>
        <taxon>Bacillati</taxon>
        <taxon>Bacillota</taxon>
        <taxon>Clostridia</taxon>
        <taxon>Eubacteriales</taxon>
        <taxon>Oscillospiraceae</taxon>
        <taxon>Oscillospiraceae incertae sedis</taxon>
        <taxon>Candidatus Faecivivens</taxon>
    </lineage>
</organism>
<keyword evidence="5 10" id="KW-1133">Transmembrane helix</keyword>
<keyword evidence="8 10" id="KW-0594">Phospholipid biosynthesis</keyword>
<dbReference type="GO" id="GO:0043772">
    <property type="term" value="F:acyl-phosphate glycerol-3-phosphate acyltransferase activity"/>
    <property type="evidence" value="ECO:0007669"/>
    <property type="project" value="UniProtKB-UniRule"/>
</dbReference>
<dbReference type="EC" id="2.3.1.275" evidence="10"/>
<feature type="transmembrane region" description="Helical" evidence="10">
    <location>
        <begin position="183"/>
        <end position="200"/>
    </location>
</feature>
<evidence type="ECO:0000256" key="7">
    <source>
        <dbReference type="ARBA" id="ARBA00023136"/>
    </source>
</evidence>
<feature type="transmembrane region" description="Helical" evidence="10">
    <location>
        <begin position="124"/>
        <end position="151"/>
    </location>
</feature>
<keyword evidence="3 10" id="KW-0808">Transferase</keyword>
<feature type="transmembrane region" description="Helical" evidence="10">
    <location>
        <begin position="100"/>
        <end position="118"/>
    </location>
</feature>
<keyword evidence="9 10" id="KW-1208">Phospholipid metabolism</keyword>
<dbReference type="EMBL" id="DVLW01000036">
    <property type="protein sequence ID" value="HIT93819.1"/>
    <property type="molecule type" value="Genomic_DNA"/>
</dbReference>
<keyword evidence="7 10" id="KW-0472">Membrane</keyword>
<feature type="transmembrane region" description="Helical" evidence="10">
    <location>
        <begin position="158"/>
        <end position="177"/>
    </location>
</feature>
<evidence type="ECO:0000256" key="1">
    <source>
        <dbReference type="ARBA" id="ARBA00022475"/>
    </source>
</evidence>